<dbReference type="Pfam" id="PF00560">
    <property type="entry name" value="LRR_1"/>
    <property type="match status" value="1"/>
</dbReference>
<protein>
    <recommendedName>
        <fullName evidence="14">Leucine-rich repeat-containing N-terminal plant-type domain-containing protein</fullName>
    </recommendedName>
</protein>
<dbReference type="InterPro" id="IPR001611">
    <property type="entry name" value="Leu-rich_rpt"/>
</dbReference>
<evidence type="ECO:0000256" key="4">
    <source>
        <dbReference type="ARBA" id="ARBA00022614"/>
    </source>
</evidence>
<comment type="similarity">
    <text evidence="2">Belongs to the RLP family.</text>
</comment>
<evidence type="ECO:0000256" key="9">
    <source>
        <dbReference type="ARBA" id="ARBA00023136"/>
    </source>
</evidence>
<evidence type="ECO:0000313" key="13">
    <source>
        <dbReference type="Proteomes" id="UP000327013"/>
    </source>
</evidence>
<evidence type="ECO:0000256" key="8">
    <source>
        <dbReference type="ARBA" id="ARBA00022989"/>
    </source>
</evidence>
<name>A0A660KTR8_9ROSI</name>
<dbReference type="PROSITE" id="PS51450">
    <property type="entry name" value="LRR"/>
    <property type="match status" value="1"/>
</dbReference>
<dbReference type="FunFam" id="3.80.10.10:FF:000095">
    <property type="entry name" value="LRR receptor-like serine/threonine-protein kinase GSO1"/>
    <property type="match status" value="1"/>
</dbReference>
<evidence type="ECO:0000256" key="6">
    <source>
        <dbReference type="ARBA" id="ARBA00022729"/>
    </source>
</evidence>
<dbReference type="Pfam" id="PF13855">
    <property type="entry name" value="LRR_8"/>
    <property type="match status" value="3"/>
</dbReference>
<sequence length="320" mass="35727">MLSIIMLERCNFTGPIPDTIASLKQLVHLDMSYNSFSGSIPNSMASLTQLVYLDMSYNRFSGSIPNSMANLIRLGYLSMSVNNFSGSIPIFSMTKNLDTLDLSQNSLNGQIPISLFSLPSLRSVRLSKNQFSGFNNQFPGQMKEFSNISSHLLEDLSLDNNNLEGPIPIFILELQGLKSLSLSSNHFNSSLELGVIQQLKNLVHLDLSHNKLKTFPDFLRNQSNLGSLDLSDNQISGEIPNWVWKLPNLSDLDLSYNFLVTLEGPILNLSLKNLNLRSNQLQGQLPMISSVQYLDFSSNDFHSSIPASIEMNVVEDEIWS</sequence>
<keyword evidence="4" id="KW-0433">Leucine-rich repeat</keyword>
<keyword evidence="5" id="KW-0812">Transmembrane</keyword>
<dbReference type="GO" id="GO:0005886">
    <property type="term" value="C:plasma membrane"/>
    <property type="evidence" value="ECO:0007669"/>
    <property type="project" value="UniProtKB-SubCell"/>
</dbReference>
<keyword evidence="3" id="KW-1003">Cell membrane</keyword>
<keyword evidence="10" id="KW-0675">Receptor</keyword>
<keyword evidence="7" id="KW-0677">Repeat</keyword>
<accession>A0A660KTR8</accession>
<keyword evidence="13" id="KW-1185">Reference proteome</keyword>
<gene>
    <name evidence="12" type="ORF">FH972_011542</name>
</gene>
<dbReference type="PANTHER" id="PTHR48052:SF8">
    <property type="entry name" value="LRR RECEPTOR-LIKE SERINE_THREONINE-PROTEIN KINASE FLS2"/>
    <property type="match status" value="1"/>
</dbReference>
<keyword evidence="9" id="KW-0472">Membrane</keyword>
<comment type="subcellular location">
    <subcellularLocation>
        <location evidence="1">Cell membrane</location>
        <topology evidence="1">Single-pass type I membrane protein</topology>
    </subcellularLocation>
</comment>
<organism evidence="12 13">
    <name type="scientific">Carpinus fangiana</name>
    <dbReference type="NCBI Taxonomy" id="176857"/>
    <lineage>
        <taxon>Eukaryota</taxon>
        <taxon>Viridiplantae</taxon>
        <taxon>Streptophyta</taxon>
        <taxon>Embryophyta</taxon>
        <taxon>Tracheophyta</taxon>
        <taxon>Spermatophyta</taxon>
        <taxon>Magnoliopsida</taxon>
        <taxon>eudicotyledons</taxon>
        <taxon>Gunneridae</taxon>
        <taxon>Pentapetalae</taxon>
        <taxon>rosids</taxon>
        <taxon>fabids</taxon>
        <taxon>Fagales</taxon>
        <taxon>Betulaceae</taxon>
        <taxon>Carpinus</taxon>
    </lineage>
</organism>
<dbReference type="AlphaFoldDB" id="A0A660KTR8"/>
<dbReference type="PANTHER" id="PTHR48052">
    <property type="entry name" value="UNNAMED PRODUCT"/>
    <property type="match status" value="1"/>
</dbReference>
<evidence type="ECO:0000256" key="2">
    <source>
        <dbReference type="ARBA" id="ARBA00009592"/>
    </source>
</evidence>
<keyword evidence="11" id="KW-0325">Glycoprotein</keyword>
<evidence type="ECO:0000313" key="12">
    <source>
        <dbReference type="EMBL" id="KAE8039100.1"/>
    </source>
</evidence>
<dbReference type="EMBL" id="CM017324">
    <property type="protein sequence ID" value="KAE8039100.1"/>
    <property type="molecule type" value="Genomic_DNA"/>
</dbReference>
<dbReference type="OrthoDB" id="1394818at2759"/>
<dbReference type="InterPro" id="IPR032675">
    <property type="entry name" value="LRR_dom_sf"/>
</dbReference>
<evidence type="ECO:0000256" key="3">
    <source>
        <dbReference type="ARBA" id="ARBA00022475"/>
    </source>
</evidence>
<dbReference type="PRINTS" id="PR00019">
    <property type="entry name" value="LEURICHRPT"/>
</dbReference>
<reference evidence="12 13" key="1">
    <citation type="submission" date="2019-06" db="EMBL/GenBank/DDBJ databases">
        <title>A chromosomal-level reference genome of Carpinus fangiana (Coryloideae, Betulaceae).</title>
        <authorList>
            <person name="Yang X."/>
            <person name="Wang Z."/>
            <person name="Zhang L."/>
            <person name="Hao G."/>
            <person name="Liu J."/>
            <person name="Yang Y."/>
        </authorList>
    </citation>
    <scope>NUCLEOTIDE SEQUENCE [LARGE SCALE GENOMIC DNA]</scope>
    <source>
        <strain evidence="12">Cfa_2016G</strain>
        <tissue evidence="12">Leaf</tissue>
    </source>
</reference>
<evidence type="ECO:0000256" key="10">
    <source>
        <dbReference type="ARBA" id="ARBA00023170"/>
    </source>
</evidence>
<proteinExistence type="inferred from homology"/>
<keyword evidence="8" id="KW-1133">Transmembrane helix</keyword>
<dbReference type="Proteomes" id="UP000327013">
    <property type="component" value="Chromosome 4"/>
</dbReference>
<keyword evidence="6" id="KW-0732">Signal</keyword>
<evidence type="ECO:0000256" key="11">
    <source>
        <dbReference type="ARBA" id="ARBA00023180"/>
    </source>
</evidence>
<evidence type="ECO:0000256" key="7">
    <source>
        <dbReference type="ARBA" id="ARBA00022737"/>
    </source>
</evidence>
<dbReference type="Gene3D" id="3.80.10.10">
    <property type="entry name" value="Ribonuclease Inhibitor"/>
    <property type="match status" value="3"/>
</dbReference>
<evidence type="ECO:0000256" key="1">
    <source>
        <dbReference type="ARBA" id="ARBA00004251"/>
    </source>
</evidence>
<evidence type="ECO:0000256" key="5">
    <source>
        <dbReference type="ARBA" id="ARBA00022692"/>
    </source>
</evidence>
<dbReference type="InterPro" id="IPR003591">
    <property type="entry name" value="Leu-rich_rpt_typical-subtyp"/>
</dbReference>
<dbReference type="SMART" id="SM00369">
    <property type="entry name" value="LRR_TYP"/>
    <property type="match status" value="5"/>
</dbReference>
<evidence type="ECO:0008006" key="14">
    <source>
        <dbReference type="Google" id="ProtNLM"/>
    </source>
</evidence>
<dbReference type="SUPFAM" id="SSF52047">
    <property type="entry name" value="RNI-like"/>
    <property type="match status" value="1"/>
</dbReference>